<dbReference type="SUPFAM" id="SSF46689">
    <property type="entry name" value="Homeodomain-like"/>
    <property type="match status" value="1"/>
</dbReference>
<dbReference type="PANTHER" id="PTHR33609">
    <property type="entry name" value="LOW CALCIUM RESPONSE LOCUS PROTEIN S"/>
    <property type="match status" value="1"/>
</dbReference>
<dbReference type="GO" id="GO:0004803">
    <property type="term" value="F:transposase activity"/>
    <property type="evidence" value="ECO:0007669"/>
    <property type="project" value="InterPro"/>
</dbReference>
<keyword evidence="1" id="KW-0175">Coiled coil</keyword>
<protein>
    <submittedName>
        <fullName evidence="2">Transposase</fullName>
    </submittedName>
</protein>
<dbReference type="InterPro" id="IPR052546">
    <property type="entry name" value="Transposase_8_domain"/>
</dbReference>
<proteinExistence type="predicted"/>
<organism evidence="2 3">
    <name type="scientific">Microvirga guangxiensis</name>
    <dbReference type="NCBI Taxonomy" id="549386"/>
    <lineage>
        <taxon>Bacteria</taxon>
        <taxon>Pseudomonadati</taxon>
        <taxon>Pseudomonadota</taxon>
        <taxon>Alphaproteobacteria</taxon>
        <taxon>Hyphomicrobiales</taxon>
        <taxon>Methylobacteriaceae</taxon>
        <taxon>Microvirga</taxon>
    </lineage>
</organism>
<gene>
    <name evidence="2" type="ORF">SAMN02927923_03353</name>
</gene>
<dbReference type="STRING" id="549386.SAMN02927923_03353"/>
<evidence type="ECO:0000313" key="2">
    <source>
        <dbReference type="EMBL" id="SCZ00439.1"/>
    </source>
</evidence>
<dbReference type="InterPro" id="IPR009057">
    <property type="entry name" value="Homeodomain-like_sf"/>
</dbReference>
<dbReference type="GO" id="GO:0006313">
    <property type="term" value="P:DNA transposition"/>
    <property type="evidence" value="ECO:0007669"/>
    <property type="project" value="InterPro"/>
</dbReference>
<feature type="coiled-coil region" evidence="1">
    <location>
        <begin position="53"/>
        <end position="80"/>
    </location>
</feature>
<keyword evidence="3" id="KW-1185">Reference proteome</keyword>
<dbReference type="GO" id="GO:0003677">
    <property type="term" value="F:DNA binding"/>
    <property type="evidence" value="ECO:0007669"/>
    <property type="project" value="InterPro"/>
</dbReference>
<dbReference type="AlphaFoldDB" id="A0A1G5KKF0"/>
<dbReference type="Pfam" id="PF01527">
    <property type="entry name" value="HTH_Tnp_1"/>
    <property type="match status" value="1"/>
</dbReference>
<evidence type="ECO:0000313" key="3">
    <source>
        <dbReference type="Proteomes" id="UP000199569"/>
    </source>
</evidence>
<dbReference type="InterPro" id="IPR002514">
    <property type="entry name" value="Transposase_8"/>
</dbReference>
<dbReference type="PANTHER" id="PTHR33609:SF1">
    <property type="entry name" value="TRANSPOSASE"/>
    <property type="match status" value="1"/>
</dbReference>
<reference evidence="2 3" key="1">
    <citation type="submission" date="2016-10" db="EMBL/GenBank/DDBJ databases">
        <authorList>
            <person name="de Groot N.N."/>
        </authorList>
    </citation>
    <scope>NUCLEOTIDE SEQUENCE [LARGE SCALE GENOMIC DNA]</scope>
    <source>
        <strain evidence="2 3">CGMCC 1.7666</strain>
    </source>
</reference>
<dbReference type="Proteomes" id="UP000199569">
    <property type="component" value="Unassembled WGS sequence"/>
</dbReference>
<evidence type="ECO:0000256" key="1">
    <source>
        <dbReference type="SAM" id="Coils"/>
    </source>
</evidence>
<name>A0A1G5KKF0_9HYPH</name>
<accession>A0A1G5KKF0</accession>
<dbReference type="EMBL" id="FMVJ01000010">
    <property type="protein sequence ID" value="SCZ00439.1"/>
    <property type="molecule type" value="Genomic_DNA"/>
</dbReference>
<sequence length="98" mass="11333">MPKKRFSSEQIIAKLRQIEVQLAQGKSIALACKDAAISEQSYFRWRKEYGGLQIEQARRLKDLERENARLRRLVADLSLEKQILKDISQGNLFSIRGS</sequence>